<dbReference type="EMBL" id="SNYN01000007">
    <property type="protein sequence ID" value="TDQ52232.1"/>
    <property type="molecule type" value="Genomic_DNA"/>
</dbReference>
<name>A0A4R6V1G8_9ACTN</name>
<protein>
    <submittedName>
        <fullName evidence="2">Uncharacterized protein DUF397</fullName>
    </submittedName>
</protein>
<dbReference type="OrthoDB" id="5193787at2"/>
<evidence type="ECO:0000313" key="2">
    <source>
        <dbReference type="EMBL" id="TDQ52232.1"/>
    </source>
</evidence>
<keyword evidence="3" id="KW-1185">Reference proteome</keyword>
<evidence type="ECO:0000313" key="3">
    <source>
        <dbReference type="Proteomes" id="UP000295281"/>
    </source>
</evidence>
<dbReference type="Proteomes" id="UP000295281">
    <property type="component" value="Unassembled WGS sequence"/>
</dbReference>
<feature type="domain" description="DUF397" evidence="1">
    <location>
        <begin position="4"/>
        <end position="57"/>
    </location>
</feature>
<organism evidence="2 3">
    <name type="scientific">Actinorugispora endophytica</name>
    <dbReference type="NCBI Taxonomy" id="1605990"/>
    <lineage>
        <taxon>Bacteria</taxon>
        <taxon>Bacillati</taxon>
        <taxon>Actinomycetota</taxon>
        <taxon>Actinomycetes</taxon>
        <taxon>Streptosporangiales</taxon>
        <taxon>Nocardiopsidaceae</taxon>
        <taxon>Actinorugispora</taxon>
    </lineage>
</organism>
<dbReference type="Pfam" id="PF04149">
    <property type="entry name" value="DUF397"/>
    <property type="match status" value="1"/>
</dbReference>
<reference evidence="2 3" key="1">
    <citation type="submission" date="2019-03" db="EMBL/GenBank/DDBJ databases">
        <title>Genomic Encyclopedia of Type Strains, Phase IV (KMG-IV): sequencing the most valuable type-strain genomes for metagenomic binning, comparative biology and taxonomic classification.</title>
        <authorList>
            <person name="Goeker M."/>
        </authorList>
    </citation>
    <scope>NUCLEOTIDE SEQUENCE [LARGE SCALE GENOMIC DNA]</scope>
    <source>
        <strain evidence="2 3">DSM 46770</strain>
    </source>
</reference>
<accession>A0A4R6V1G8</accession>
<sequence length="61" mass="6918">MSNAHWRKSSYSTAQSNCVEVADLPERQHAVRDTQNRAQGGHLFPREEWTAFIQAVKATGF</sequence>
<proteinExistence type="predicted"/>
<gene>
    <name evidence="2" type="ORF">EV190_10764</name>
</gene>
<comment type="caution">
    <text evidence="2">The sequence shown here is derived from an EMBL/GenBank/DDBJ whole genome shotgun (WGS) entry which is preliminary data.</text>
</comment>
<evidence type="ECO:0000259" key="1">
    <source>
        <dbReference type="Pfam" id="PF04149"/>
    </source>
</evidence>
<dbReference type="InterPro" id="IPR007278">
    <property type="entry name" value="DUF397"/>
</dbReference>
<dbReference type="AlphaFoldDB" id="A0A4R6V1G8"/>